<dbReference type="GO" id="GO:0035556">
    <property type="term" value="P:intracellular signal transduction"/>
    <property type="evidence" value="ECO:0007669"/>
    <property type="project" value="TreeGrafter"/>
</dbReference>
<gene>
    <name evidence="9" type="ORF">FISHEDRAFT_13371</name>
</gene>
<evidence type="ECO:0000259" key="8">
    <source>
        <dbReference type="PROSITE" id="PS50011"/>
    </source>
</evidence>
<feature type="active site" description="Proton acceptor" evidence="3">
    <location>
        <position position="235"/>
    </location>
</feature>
<dbReference type="GO" id="GO:0045719">
    <property type="term" value="P:negative regulation of glycogen biosynthetic process"/>
    <property type="evidence" value="ECO:0007669"/>
    <property type="project" value="TreeGrafter"/>
</dbReference>
<dbReference type="PANTHER" id="PTHR24346">
    <property type="entry name" value="MAP/MICROTUBULE AFFINITY-REGULATING KINASE"/>
    <property type="match status" value="1"/>
</dbReference>
<dbReference type="Proteomes" id="UP000054144">
    <property type="component" value="Unassembled WGS sequence"/>
</dbReference>
<dbReference type="Gene3D" id="1.10.510.10">
    <property type="entry name" value="Transferase(Phosphotransferase) domain 1"/>
    <property type="match status" value="1"/>
</dbReference>
<feature type="domain" description="Protein kinase" evidence="8">
    <location>
        <begin position="11"/>
        <end position="365"/>
    </location>
</feature>
<name>A0A0D7A5T8_9AGAR</name>
<dbReference type="Pfam" id="PF00069">
    <property type="entry name" value="Pkinase"/>
    <property type="match status" value="2"/>
</dbReference>
<feature type="compositionally biased region" description="Low complexity" evidence="7">
    <location>
        <begin position="117"/>
        <end position="137"/>
    </location>
</feature>
<dbReference type="InterPro" id="IPR017348">
    <property type="entry name" value="PIM1/2/3"/>
</dbReference>
<evidence type="ECO:0000256" key="4">
    <source>
        <dbReference type="PIRSR" id="PIRSR037993-2"/>
    </source>
</evidence>
<keyword evidence="9" id="KW-0808">Transferase</keyword>
<accession>A0A0D7A5T8</accession>
<evidence type="ECO:0000256" key="2">
    <source>
        <dbReference type="ARBA" id="ARBA00022840"/>
    </source>
</evidence>
<dbReference type="InterPro" id="IPR011009">
    <property type="entry name" value="Kinase-like_dom_sf"/>
</dbReference>
<dbReference type="SMART" id="SM00220">
    <property type="entry name" value="S_TKc"/>
    <property type="match status" value="1"/>
</dbReference>
<organism evidence="9 10">
    <name type="scientific">Fistulina hepatica ATCC 64428</name>
    <dbReference type="NCBI Taxonomy" id="1128425"/>
    <lineage>
        <taxon>Eukaryota</taxon>
        <taxon>Fungi</taxon>
        <taxon>Dikarya</taxon>
        <taxon>Basidiomycota</taxon>
        <taxon>Agaricomycotina</taxon>
        <taxon>Agaricomycetes</taxon>
        <taxon>Agaricomycetidae</taxon>
        <taxon>Agaricales</taxon>
        <taxon>Fistulinaceae</taxon>
        <taxon>Fistulina</taxon>
    </lineage>
</organism>
<comment type="similarity">
    <text evidence="6">Belongs to the protein kinase superfamily.</text>
</comment>
<dbReference type="Gene3D" id="3.30.200.20">
    <property type="entry name" value="Phosphorylase Kinase, domain 1"/>
    <property type="match status" value="1"/>
</dbReference>
<keyword evidence="9" id="KW-0418">Kinase</keyword>
<evidence type="ECO:0000256" key="5">
    <source>
        <dbReference type="PROSITE-ProRule" id="PRU10141"/>
    </source>
</evidence>
<evidence type="ECO:0000313" key="9">
    <source>
        <dbReference type="EMBL" id="KIY46193.1"/>
    </source>
</evidence>
<keyword evidence="10" id="KW-1185">Reference proteome</keyword>
<evidence type="ECO:0000256" key="6">
    <source>
        <dbReference type="RuleBase" id="RU000304"/>
    </source>
</evidence>
<dbReference type="GO" id="GO:0005524">
    <property type="term" value="F:ATP binding"/>
    <property type="evidence" value="ECO:0007669"/>
    <property type="project" value="UniProtKB-UniRule"/>
</dbReference>
<dbReference type="EMBL" id="KN882043">
    <property type="protein sequence ID" value="KIY46193.1"/>
    <property type="molecule type" value="Genomic_DNA"/>
</dbReference>
<dbReference type="GO" id="GO:0004674">
    <property type="term" value="F:protein serine/threonine kinase activity"/>
    <property type="evidence" value="ECO:0007669"/>
    <property type="project" value="UniProtKB-KW"/>
</dbReference>
<dbReference type="GO" id="GO:0043066">
    <property type="term" value="P:negative regulation of apoptotic process"/>
    <property type="evidence" value="ECO:0007669"/>
    <property type="project" value="InterPro"/>
</dbReference>
<dbReference type="SUPFAM" id="SSF56112">
    <property type="entry name" value="Protein kinase-like (PK-like)"/>
    <property type="match status" value="2"/>
</dbReference>
<dbReference type="PROSITE" id="PS00107">
    <property type="entry name" value="PROTEIN_KINASE_ATP"/>
    <property type="match status" value="1"/>
</dbReference>
<dbReference type="PANTHER" id="PTHR24346:SF72">
    <property type="entry name" value="CAMK PROTEIN KINASE"/>
    <property type="match status" value="1"/>
</dbReference>
<feature type="binding site" evidence="5">
    <location>
        <position position="44"/>
    </location>
    <ligand>
        <name>ATP</name>
        <dbReference type="ChEBI" id="CHEBI:30616"/>
    </ligand>
</feature>
<dbReference type="GO" id="GO:0005634">
    <property type="term" value="C:nucleus"/>
    <property type="evidence" value="ECO:0007669"/>
    <property type="project" value="TreeGrafter"/>
</dbReference>
<dbReference type="PROSITE" id="PS50011">
    <property type="entry name" value="PROTEIN_KINASE_DOM"/>
    <property type="match status" value="1"/>
</dbReference>
<sequence length="366" mass="41093">HSLNPHFARVYELEDELGSGGYGFVLTARRREDGYEVAVKFIIKSKVPEHAWMDDEIVGRLPTEIMLLCLLDHPNIVKCLDLFDDPLYFYMVQELHGTPWHKVNNSSMQMQNESDRAASVSSDPSSSPPLLTASTSRDSVASTGAPSTPPHLSLPLSSIANAKNLATDAEDNIPPVQQFLHPGRPDYRRRPSHDLFECIEQSEHKRLPEDQARHVFRQVVDAVHHLNQQGVAHRDIKDENILIDKDLNVKLVDFGSATIVDPSKPRPYYTLFYGTTAYAASEILRKKQYQAAPAEVWTLGVLLSFLLTGNSPFPTVNDAIDGRMILTDAPDLKLSRSALRLMKICLDPNPKTRATIEDIRTHPWLS</sequence>
<feature type="region of interest" description="Disordered" evidence="7">
    <location>
        <begin position="109"/>
        <end position="155"/>
    </location>
</feature>
<evidence type="ECO:0000256" key="1">
    <source>
        <dbReference type="ARBA" id="ARBA00022741"/>
    </source>
</evidence>
<feature type="non-terminal residue" evidence="9">
    <location>
        <position position="1"/>
    </location>
</feature>
<keyword evidence="6" id="KW-0723">Serine/threonine-protein kinase</keyword>
<reference evidence="9 10" key="1">
    <citation type="journal article" date="2015" name="Fungal Genet. Biol.">
        <title>Evolution of novel wood decay mechanisms in Agaricales revealed by the genome sequences of Fistulina hepatica and Cylindrobasidium torrendii.</title>
        <authorList>
            <person name="Floudas D."/>
            <person name="Held B.W."/>
            <person name="Riley R."/>
            <person name="Nagy L.G."/>
            <person name="Koehler G."/>
            <person name="Ransdell A.S."/>
            <person name="Younus H."/>
            <person name="Chow J."/>
            <person name="Chiniquy J."/>
            <person name="Lipzen A."/>
            <person name="Tritt A."/>
            <person name="Sun H."/>
            <person name="Haridas S."/>
            <person name="LaButti K."/>
            <person name="Ohm R.A."/>
            <person name="Kues U."/>
            <person name="Blanchette R.A."/>
            <person name="Grigoriev I.V."/>
            <person name="Minto R.E."/>
            <person name="Hibbett D.S."/>
        </authorList>
    </citation>
    <scope>NUCLEOTIDE SEQUENCE [LARGE SCALE GENOMIC DNA]</scope>
    <source>
        <strain evidence="9 10">ATCC 64428</strain>
    </source>
</reference>
<evidence type="ECO:0000256" key="3">
    <source>
        <dbReference type="PIRSR" id="PIRSR037993-1"/>
    </source>
</evidence>
<dbReference type="PIRSF" id="PIRSF037993">
    <property type="entry name" value="STPK_Pim-1"/>
    <property type="match status" value="1"/>
</dbReference>
<feature type="binding site" evidence="4">
    <location>
        <position position="194"/>
    </location>
    <ligand>
        <name>ATP</name>
        <dbReference type="ChEBI" id="CHEBI:30616"/>
    </ligand>
</feature>
<keyword evidence="1 5" id="KW-0547">Nucleotide-binding</keyword>
<dbReference type="InterPro" id="IPR000719">
    <property type="entry name" value="Prot_kinase_dom"/>
</dbReference>
<dbReference type="PROSITE" id="PS00108">
    <property type="entry name" value="PROTEIN_KINASE_ST"/>
    <property type="match status" value="1"/>
</dbReference>
<proteinExistence type="inferred from homology"/>
<feature type="non-terminal residue" evidence="9">
    <location>
        <position position="366"/>
    </location>
</feature>
<dbReference type="InterPro" id="IPR017441">
    <property type="entry name" value="Protein_kinase_ATP_BS"/>
</dbReference>
<evidence type="ECO:0000256" key="7">
    <source>
        <dbReference type="SAM" id="MobiDB-lite"/>
    </source>
</evidence>
<keyword evidence="2 4" id="KW-0067">ATP-binding</keyword>
<dbReference type="GO" id="GO:0005829">
    <property type="term" value="C:cytosol"/>
    <property type="evidence" value="ECO:0007669"/>
    <property type="project" value="TreeGrafter"/>
</dbReference>
<evidence type="ECO:0000313" key="10">
    <source>
        <dbReference type="Proteomes" id="UP000054144"/>
    </source>
</evidence>
<protein>
    <submittedName>
        <fullName evidence="9">Pkinase-domain-containing protein</fullName>
    </submittedName>
</protein>
<dbReference type="AlphaFoldDB" id="A0A0D7A5T8"/>
<dbReference type="OrthoDB" id="10252171at2759"/>
<dbReference type="InterPro" id="IPR008271">
    <property type="entry name" value="Ser/Thr_kinase_AS"/>
</dbReference>